<feature type="compositionally biased region" description="Polar residues" evidence="1">
    <location>
        <begin position="1"/>
        <end position="12"/>
    </location>
</feature>
<keyword evidence="3" id="KW-0808">Transferase</keyword>
<dbReference type="AlphaFoldDB" id="A0A5D3DSF2"/>
<organism evidence="3 5">
    <name type="scientific">Cucumis melo var. makuwa</name>
    <name type="common">Oriental melon</name>
    <dbReference type="NCBI Taxonomy" id="1194695"/>
    <lineage>
        <taxon>Eukaryota</taxon>
        <taxon>Viridiplantae</taxon>
        <taxon>Streptophyta</taxon>
        <taxon>Embryophyta</taxon>
        <taxon>Tracheophyta</taxon>
        <taxon>Spermatophyta</taxon>
        <taxon>Magnoliopsida</taxon>
        <taxon>eudicotyledons</taxon>
        <taxon>Gunneridae</taxon>
        <taxon>Pentapetalae</taxon>
        <taxon>rosids</taxon>
        <taxon>fabids</taxon>
        <taxon>Cucurbitales</taxon>
        <taxon>Cucurbitaceae</taxon>
        <taxon>Benincaseae</taxon>
        <taxon>Cucumis</taxon>
    </lineage>
</organism>
<dbReference type="Proteomes" id="UP000321393">
    <property type="component" value="Unassembled WGS sequence"/>
</dbReference>
<proteinExistence type="predicted"/>
<dbReference type="OrthoDB" id="10584999at2759"/>
<evidence type="ECO:0000313" key="5">
    <source>
        <dbReference type="Proteomes" id="UP000321947"/>
    </source>
</evidence>
<name>A0A5D3DSF2_CUCMM</name>
<dbReference type="EMBL" id="SSTD01003515">
    <property type="protein sequence ID" value="TYK26170.1"/>
    <property type="molecule type" value="Genomic_DNA"/>
</dbReference>
<dbReference type="Proteomes" id="UP000321947">
    <property type="component" value="Unassembled WGS sequence"/>
</dbReference>
<gene>
    <name evidence="3" type="ORF">E5676_scaffold111G00960</name>
    <name evidence="2" type="ORF">E6C27_scaffold99G00050</name>
</gene>
<dbReference type="EMBL" id="SSTE01001955">
    <property type="protein sequence ID" value="KAA0064010.1"/>
    <property type="molecule type" value="Genomic_DNA"/>
</dbReference>
<evidence type="ECO:0000256" key="1">
    <source>
        <dbReference type="SAM" id="MobiDB-lite"/>
    </source>
</evidence>
<reference evidence="4 5" key="1">
    <citation type="submission" date="2019-08" db="EMBL/GenBank/DDBJ databases">
        <title>Draft genome sequences of two oriental melons (Cucumis melo L. var makuwa).</title>
        <authorList>
            <person name="Kwon S.-Y."/>
        </authorList>
    </citation>
    <scope>NUCLEOTIDE SEQUENCE [LARGE SCALE GENOMIC DNA]</scope>
    <source>
        <strain evidence="5">cv. Chang Bougi</strain>
        <strain evidence="4">cv. SW 3</strain>
        <tissue evidence="3">Leaf</tissue>
    </source>
</reference>
<comment type="caution">
    <text evidence="3">The sequence shown here is derived from an EMBL/GenBank/DDBJ whole genome shotgun (WGS) entry which is preliminary data.</text>
</comment>
<keyword evidence="3" id="KW-0489">Methyltransferase</keyword>
<protein>
    <submittedName>
        <fullName evidence="3">Histone-lysine N-methyltransferase ASHR1 isoform X3</fullName>
    </submittedName>
</protein>
<dbReference type="GO" id="GO:0008168">
    <property type="term" value="F:methyltransferase activity"/>
    <property type="evidence" value="ECO:0007669"/>
    <property type="project" value="UniProtKB-KW"/>
</dbReference>
<evidence type="ECO:0000313" key="3">
    <source>
        <dbReference type="EMBL" id="TYK26170.1"/>
    </source>
</evidence>
<accession>A0A5D3DSF2</accession>
<sequence length="80" mass="9044">MTESAVCDSSTTKGKETEATSSREIGVDQNIGENRNEKKSDNDDAAGDRNKFKKVEMPVFNGEDPDSWLFRAKRRREMNS</sequence>
<feature type="compositionally biased region" description="Basic and acidic residues" evidence="1">
    <location>
        <begin position="34"/>
        <end position="56"/>
    </location>
</feature>
<evidence type="ECO:0000313" key="4">
    <source>
        <dbReference type="Proteomes" id="UP000321393"/>
    </source>
</evidence>
<dbReference type="GO" id="GO:0032259">
    <property type="term" value="P:methylation"/>
    <property type="evidence" value="ECO:0007669"/>
    <property type="project" value="UniProtKB-KW"/>
</dbReference>
<feature type="region of interest" description="Disordered" evidence="1">
    <location>
        <begin position="1"/>
        <end position="67"/>
    </location>
</feature>
<evidence type="ECO:0000313" key="2">
    <source>
        <dbReference type="EMBL" id="KAA0064010.1"/>
    </source>
</evidence>